<keyword evidence="1" id="KW-0472">Membrane</keyword>
<accession>A0A917V6N1</accession>
<evidence type="ECO:0008006" key="4">
    <source>
        <dbReference type="Google" id="ProtNLM"/>
    </source>
</evidence>
<evidence type="ECO:0000313" key="2">
    <source>
        <dbReference type="EMBL" id="GGK46580.1"/>
    </source>
</evidence>
<feature type="transmembrane region" description="Helical" evidence="1">
    <location>
        <begin position="77"/>
        <end position="97"/>
    </location>
</feature>
<dbReference type="AlphaFoldDB" id="A0A917V6N1"/>
<dbReference type="Proteomes" id="UP000600449">
    <property type="component" value="Unassembled WGS sequence"/>
</dbReference>
<proteinExistence type="predicted"/>
<dbReference type="RefSeq" id="WP_188914753.1">
    <property type="nucleotide sequence ID" value="NZ_BMMF01000012.1"/>
</dbReference>
<keyword evidence="1" id="KW-0812">Transmembrane</keyword>
<name>A0A917V6N1_9HYPH</name>
<dbReference type="Gene3D" id="1.20.120.1630">
    <property type="match status" value="1"/>
</dbReference>
<dbReference type="EMBL" id="BMMF01000012">
    <property type="protein sequence ID" value="GGK46580.1"/>
    <property type="molecule type" value="Genomic_DNA"/>
</dbReference>
<evidence type="ECO:0000256" key="1">
    <source>
        <dbReference type="SAM" id="Phobius"/>
    </source>
</evidence>
<sequence>MSLPHRSAVVAWSTWAVAFLVTAGLEPRLGEDIAALSPRLLPLVIAGLAFIGIVAALQREMGLALEASSFGEPRRLVTSGTFAWSRNPIYLAFLLPLASLATYAPTGAAIGVGLYLAAMTLCVVVPEERALERTFGAEFDAYRARTPRWIGLPRRG</sequence>
<evidence type="ECO:0000313" key="3">
    <source>
        <dbReference type="Proteomes" id="UP000600449"/>
    </source>
</evidence>
<organism evidence="2 3">
    <name type="scientific">Salinarimonas ramus</name>
    <dbReference type="NCBI Taxonomy" id="690164"/>
    <lineage>
        <taxon>Bacteria</taxon>
        <taxon>Pseudomonadati</taxon>
        <taxon>Pseudomonadota</taxon>
        <taxon>Alphaproteobacteria</taxon>
        <taxon>Hyphomicrobiales</taxon>
        <taxon>Salinarimonadaceae</taxon>
        <taxon>Salinarimonas</taxon>
    </lineage>
</organism>
<keyword evidence="1" id="KW-1133">Transmembrane helix</keyword>
<reference evidence="2 3" key="1">
    <citation type="journal article" date="2014" name="Int. J. Syst. Evol. Microbiol.">
        <title>Complete genome sequence of Corynebacterium casei LMG S-19264T (=DSM 44701T), isolated from a smear-ripened cheese.</title>
        <authorList>
            <consortium name="US DOE Joint Genome Institute (JGI-PGF)"/>
            <person name="Walter F."/>
            <person name="Albersmeier A."/>
            <person name="Kalinowski J."/>
            <person name="Ruckert C."/>
        </authorList>
    </citation>
    <scope>NUCLEOTIDE SEQUENCE [LARGE SCALE GENOMIC DNA]</scope>
    <source>
        <strain evidence="2 3">CGMCC 1.9161</strain>
    </source>
</reference>
<comment type="caution">
    <text evidence="2">The sequence shown here is derived from an EMBL/GenBank/DDBJ whole genome shotgun (WGS) entry which is preliminary data.</text>
</comment>
<feature type="transmembrane region" description="Helical" evidence="1">
    <location>
        <begin position="103"/>
        <end position="125"/>
    </location>
</feature>
<gene>
    <name evidence="2" type="ORF">GCM10011322_37080</name>
</gene>
<feature type="transmembrane region" description="Helical" evidence="1">
    <location>
        <begin position="39"/>
        <end position="57"/>
    </location>
</feature>
<protein>
    <recommendedName>
        <fullName evidence="4">Isoprenylcysteine carboxylmethyltransferase family protein</fullName>
    </recommendedName>
</protein>
<keyword evidence="3" id="KW-1185">Reference proteome</keyword>